<keyword evidence="1" id="KW-0472">Membrane</keyword>
<evidence type="ECO:0000313" key="3">
    <source>
        <dbReference type="Proteomes" id="UP000269493"/>
    </source>
</evidence>
<keyword evidence="3" id="KW-1185">Reference proteome</keyword>
<evidence type="ECO:0000256" key="1">
    <source>
        <dbReference type="SAM" id="Phobius"/>
    </source>
</evidence>
<dbReference type="GeneID" id="92929886"/>
<keyword evidence="1" id="KW-1133">Transmembrane helix</keyword>
<dbReference type="EMBL" id="RBXN01000001">
    <property type="protein sequence ID" value="RKT60965.1"/>
    <property type="molecule type" value="Genomic_DNA"/>
</dbReference>
<proteinExistence type="predicted"/>
<feature type="transmembrane region" description="Helical" evidence="1">
    <location>
        <begin position="6"/>
        <end position="24"/>
    </location>
</feature>
<protein>
    <submittedName>
        <fullName evidence="2">Uncharacterized protein</fullName>
    </submittedName>
</protein>
<gene>
    <name evidence="2" type="ORF">BC742_0002</name>
</gene>
<sequence>MNKKNVWKIIGVFIAIILMLYWLFAGTKIEEESDGIYTPEAIEQAVP</sequence>
<organism evidence="2 3">
    <name type="scientific">Coprobacter fastidiosus NSB1 = JCM 33896</name>
    <dbReference type="NCBI Taxonomy" id="1349822"/>
    <lineage>
        <taxon>Bacteria</taxon>
        <taxon>Pseudomonadati</taxon>
        <taxon>Bacteroidota</taxon>
        <taxon>Bacteroidia</taxon>
        <taxon>Bacteroidales</taxon>
        <taxon>Barnesiellaceae</taxon>
        <taxon>Coprobacter</taxon>
    </lineage>
</organism>
<dbReference type="Proteomes" id="UP000269493">
    <property type="component" value="Unassembled WGS sequence"/>
</dbReference>
<accession>A0A495WJT4</accession>
<evidence type="ECO:0000313" key="2">
    <source>
        <dbReference type="EMBL" id="RKT60965.1"/>
    </source>
</evidence>
<dbReference type="RefSeq" id="WP_009317295.1">
    <property type="nucleotide sequence ID" value="NZ_KI440832.1"/>
</dbReference>
<name>A0A495WJT4_9BACT</name>
<reference evidence="2 3" key="1">
    <citation type="submission" date="2018-10" db="EMBL/GenBank/DDBJ databases">
        <title>Genomic Encyclopedia of Archaeal and Bacterial Type Strains, Phase II (KMG-II): from individual species to whole genera.</title>
        <authorList>
            <person name="Goeker M."/>
        </authorList>
    </citation>
    <scope>NUCLEOTIDE SEQUENCE [LARGE SCALE GENOMIC DNA]</scope>
    <source>
        <strain evidence="2 3">NSB1</strain>
    </source>
</reference>
<comment type="caution">
    <text evidence="2">The sequence shown here is derived from an EMBL/GenBank/DDBJ whole genome shotgun (WGS) entry which is preliminary data.</text>
</comment>
<dbReference type="AlphaFoldDB" id="A0A495WJT4"/>
<keyword evidence="1" id="KW-0812">Transmembrane</keyword>